<comment type="pathway">
    <text evidence="2 7">Protein biosynthesis; polypeptide chain elongation.</text>
</comment>
<evidence type="ECO:0000256" key="9">
    <source>
        <dbReference type="RuleBase" id="RU004389"/>
    </source>
</evidence>
<dbReference type="GO" id="GO:0003746">
    <property type="term" value="F:translation elongation factor activity"/>
    <property type="evidence" value="ECO:0007669"/>
    <property type="project" value="UniProtKB-UniRule"/>
</dbReference>
<comment type="function">
    <text evidence="7">Involved in peptide bond synthesis. Stimulates efficient translation and peptide-bond synthesis on native or reconstituted 70S ribosomes in vitro. Probably functions indirectly by altering the affinity of the ribosome for aminoacyl-tRNA, thus increasing their reactivity as acceptors for peptidyl transferase.</text>
</comment>
<proteinExistence type="inferred from homology"/>
<keyword evidence="4 7" id="KW-0963">Cytoplasm</keyword>
<dbReference type="HAMAP" id="MF_00141">
    <property type="entry name" value="EF_P"/>
    <property type="match status" value="1"/>
</dbReference>
<dbReference type="Pfam" id="PF09285">
    <property type="entry name" value="Elong-fact-P_C"/>
    <property type="match status" value="1"/>
</dbReference>
<sequence>MAILGSLNDIKQGLTIIYAGEPCKVVLAKFVRMQQRKPVMQTKLRNLINGKVIEYNFKPGEKVETGDLSNKKASFLYAAGSEYAFMDNETYEQISFTKEKLGEQINFLKEGVEVNLLTFNGQPINIELPAKMNFKITAAAEAVKGDSAQGRVMKTAETETGFSVLVPMFIKEGDTIKINTETGEYVERVTN</sequence>
<comment type="caution">
    <text evidence="12">The sequence shown here is derived from an EMBL/GenBank/DDBJ whole genome shotgun (WGS) entry which is preliminary data.</text>
</comment>
<dbReference type="PIRSF" id="PIRSF005901">
    <property type="entry name" value="EF-P"/>
    <property type="match status" value="1"/>
</dbReference>
<dbReference type="Gene3D" id="2.30.30.30">
    <property type="match status" value="1"/>
</dbReference>
<evidence type="ECO:0000256" key="4">
    <source>
        <dbReference type="ARBA" id="ARBA00022490"/>
    </source>
</evidence>
<evidence type="ECO:0000256" key="8">
    <source>
        <dbReference type="NCBIfam" id="TIGR00038"/>
    </source>
</evidence>
<dbReference type="GO" id="GO:0005829">
    <property type="term" value="C:cytosol"/>
    <property type="evidence" value="ECO:0007669"/>
    <property type="project" value="UniProtKB-ARBA"/>
</dbReference>
<keyword evidence="5 7" id="KW-0251">Elongation factor</keyword>
<dbReference type="AlphaFoldDB" id="A0A1G1YH54"/>
<dbReference type="FunFam" id="2.40.50.140:FF:000009">
    <property type="entry name" value="Elongation factor P"/>
    <property type="match status" value="1"/>
</dbReference>
<dbReference type="EMBL" id="MHIK01000047">
    <property type="protein sequence ID" value="OGY50807.1"/>
    <property type="molecule type" value="Genomic_DNA"/>
</dbReference>
<dbReference type="FunFam" id="2.30.30.30:FF:000003">
    <property type="entry name" value="Elongation factor P"/>
    <property type="match status" value="1"/>
</dbReference>
<dbReference type="PROSITE" id="PS01275">
    <property type="entry name" value="EFP"/>
    <property type="match status" value="1"/>
</dbReference>
<dbReference type="InterPro" id="IPR011768">
    <property type="entry name" value="Transl_elongation_fac_P"/>
</dbReference>
<dbReference type="PANTHER" id="PTHR30053">
    <property type="entry name" value="ELONGATION FACTOR P"/>
    <property type="match status" value="1"/>
</dbReference>
<dbReference type="GO" id="GO:0043043">
    <property type="term" value="P:peptide biosynthetic process"/>
    <property type="evidence" value="ECO:0007669"/>
    <property type="project" value="InterPro"/>
</dbReference>
<dbReference type="Gene3D" id="2.40.50.140">
    <property type="entry name" value="Nucleic acid-binding proteins"/>
    <property type="match status" value="2"/>
</dbReference>
<evidence type="ECO:0000256" key="6">
    <source>
        <dbReference type="ARBA" id="ARBA00022917"/>
    </source>
</evidence>
<dbReference type="SMART" id="SM01185">
    <property type="entry name" value="EFP"/>
    <property type="match status" value="1"/>
</dbReference>
<evidence type="ECO:0000259" key="10">
    <source>
        <dbReference type="SMART" id="SM00841"/>
    </source>
</evidence>
<dbReference type="InterPro" id="IPR008991">
    <property type="entry name" value="Translation_prot_SH3-like_sf"/>
</dbReference>
<comment type="subcellular location">
    <subcellularLocation>
        <location evidence="1 7">Cytoplasm</location>
    </subcellularLocation>
</comment>
<dbReference type="InterPro" id="IPR001059">
    <property type="entry name" value="Transl_elong_P/YeiP_cen"/>
</dbReference>
<accession>A0A1G1YH54</accession>
<name>A0A1G1YH54_9BACT</name>
<dbReference type="InterPro" id="IPR013185">
    <property type="entry name" value="Transl_elong_KOW-like"/>
</dbReference>
<evidence type="ECO:0000313" key="13">
    <source>
        <dbReference type="Proteomes" id="UP000178501"/>
    </source>
</evidence>
<protein>
    <recommendedName>
        <fullName evidence="7 8">Elongation factor P</fullName>
        <shortName evidence="7">EF-P</shortName>
    </recommendedName>
</protein>
<dbReference type="NCBIfam" id="TIGR00038">
    <property type="entry name" value="efp"/>
    <property type="match status" value="1"/>
</dbReference>
<dbReference type="FunFam" id="2.40.50.140:FF:000004">
    <property type="entry name" value="Elongation factor P"/>
    <property type="match status" value="1"/>
</dbReference>
<evidence type="ECO:0000256" key="2">
    <source>
        <dbReference type="ARBA" id="ARBA00004815"/>
    </source>
</evidence>
<dbReference type="CDD" id="cd04470">
    <property type="entry name" value="S1_EF-P_repeat_1"/>
    <property type="match status" value="1"/>
</dbReference>
<feature type="domain" description="Translation elongation factor P/YeiP central" evidence="11">
    <location>
        <begin position="70"/>
        <end position="124"/>
    </location>
</feature>
<dbReference type="InterPro" id="IPR020599">
    <property type="entry name" value="Transl_elong_fac_P/YeiP"/>
</dbReference>
<dbReference type="InterPro" id="IPR013852">
    <property type="entry name" value="Transl_elong_P/YeiP_CS"/>
</dbReference>
<dbReference type="InterPro" id="IPR015365">
    <property type="entry name" value="Elong-fact-P_C"/>
</dbReference>
<dbReference type="Pfam" id="PF08207">
    <property type="entry name" value="EFP_N"/>
    <property type="match status" value="1"/>
</dbReference>
<gene>
    <name evidence="7" type="primary">efp</name>
    <name evidence="12" type="ORF">A3J65_01910</name>
</gene>
<dbReference type="SUPFAM" id="SSF50104">
    <property type="entry name" value="Translation proteins SH3-like domain"/>
    <property type="match status" value="1"/>
</dbReference>
<dbReference type="InterPro" id="IPR014722">
    <property type="entry name" value="Rib_uL2_dom2"/>
</dbReference>
<dbReference type="NCBIfam" id="NF001810">
    <property type="entry name" value="PRK00529.1"/>
    <property type="match status" value="1"/>
</dbReference>
<evidence type="ECO:0000256" key="5">
    <source>
        <dbReference type="ARBA" id="ARBA00022768"/>
    </source>
</evidence>
<evidence type="ECO:0000259" key="11">
    <source>
        <dbReference type="SMART" id="SM01185"/>
    </source>
</evidence>
<dbReference type="UniPathway" id="UPA00345"/>
<reference evidence="12 13" key="1">
    <citation type="journal article" date="2016" name="Nat. Commun.">
        <title>Thousands of microbial genomes shed light on interconnected biogeochemical processes in an aquifer system.</title>
        <authorList>
            <person name="Anantharaman K."/>
            <person name="Brown C.T."/>
            <person name="Hug L.A."/>
            <person name="Sharon I."/>
            <person name="Castelle C.J."/>
            <person name="Probst A.J."/>
            <person name="Thomas B.C."/>
            <person name="Singh A."/>
            <person name="Wilkins M.J."/>
            <person name="Karaoz U."/>
            <person name="Brodie E.L."/>
            <person name="Williams K.H."/>
            <person name="Hubbard S.S."/>
            <person name="Banfield J.F."/>
        </authorList>
    </citation>
    <scope>NUCLEOTIDE SEQUENCE [LARGE SCALE GENOMIC DNA]</scope>
</reference>
<evidence type="ECO:0000256" key="1">
    <source>
        <dbReference type="ARBA" id="ARBA00004496"/>
    </source>
</evidence>
<dbReference type="CDD" id="cd05794">
    <property type="entry name" value="S1_EF-P_repeat_2"/>
    <property type="match status" value="1"/>
</dbReference>
<dbReference type="SMART" id="SM00841">
    <property type="entry name" value="Elong-fact-P_C"/>
    <property type="match status" value="1"/>
</dbReference>
<evidence type="ECO:0000256" key="3">
    <source>
        <dbReference type="ARBA" id="ARBA00009479"/>
    </source>
</evidence>
<dbReference type="Proteomes" id="UP000178501">
    <property type="component" value="Unassembled WGS sequence"/>
</dbReference>
<comment type="similarity">
    <text evidence="3 7 9">Belongs to the elongation factor P family.</text>
</comment>
<dbReference type="InterPro" id="IPR012340">
    <property type="entry name" value="NA-bd_OB-fold"/>
</dbReference>
<dbReference type="SUPFAM" id="SSF50249">
    <property type="entry name" value="Nucleic acid-binding proteins"/>
    <property type="match status" value="2"/>
</dbReference>
<evidence type="ECO:0000256" key="7">
    <source>
        <dbReference type="HAMAP-Rule" id="MF_00141"/>
    </source>
</evidence>
<evidence type="ECO:0000313" key="12">
    <source>
        <dbReference type="EMBL" id="OGY50807.1"/>
    </source>
</evidence>
<organism evidence="12 13">
    <name type="scientific">Candidatus Buchananbacteria bacterium RIFCSPHIGHO2_02_FULL_45_11b</name>
    <dbReference type="NCBI Taxonomy" id="1797541"/>
    <lineage>
        <taxon>Bacteria</taxon>
        <taxon>Candidatus Buchananiibacteriota</taxon>
    </lineage>
</organism>
<keyword evidence="6 7" id="KW-0648">Protein biosynthesis</keyword>
<feature type="domain" description="Elongation factor P C-terminal" evidence="10">
    <location>
        <begin position="132"/>
        <end position="188"/>
    </location>
</feature>
<dbReference type="PANTHER" id="PTHR30053:SF12">
    <property type="entry name" value="ELONGATION FACTOR P (EF-P) FAMILY PROTEIN"/>
    <property type="match status" value="1"/>
</dbReference>
<dbReference type="Pfam" id="PF01132">
    <property type="entry name" value="EFP"/>
    <property type="match status" value="1"/>
</dbReference>